<dbReference type="InterPro" id="IPR006195">
    <property type="entry name" value="aa-tRNA-synth_II"/>
</dbReference>
<evidence type="ECO:0000313" key="4">
    <source>
        <dbReference type="Proteomes" id="UP000186601"/>
    </source>
</evidence>
<feature type="domain" description="Aminoacyl-transfer RNA synthetases class-II family profile" evidence="2">
    <location>
        <begin position="199"/>
        <end position="268"/>
    </location>
</feature>
<reference evidence="3 4" key="1">
    <citation type="submission" date="2018-02" db="EMBL/GenBank/DDBJ databases">
        <title>Genome sequence of the basidiomycete white-rot fungus Phlebia centrifuga.</title>
        <authorList>
            <person name="Granchi Z."/>
            <person name="Peng M."/>
            <person name="de Vries R.P."/>
            <person name="Hilden K."/>
            <person name="Makela M.R."/>
            <person name="Grigoriev I."/>
            <person name="Riley R."/>
        </authorList>
    </citation>
    <scope>NUCLEOTIDE SEQUENCE [LARGE SCALE GENOMIC DNA]</scope>
    <source>
        <strain evidence="3 4">FBCC195</strain>
    </source>
</reference>
<dbReference type="InterPro" id="IPR045864">
    <property type="entry name" value="aa-tRNA-synth_II/BPL/LPL"/>
</dbReference>
<evidence type="ECO:0000313" key="3">
    <source>
        <dbReference type="EMBL" id="PSS29867.1"/>
    </source>
</evidence>
<dbReference type="PROSITE" id="PS50862">
    <property type="entry name" value="AA_TRNA_LIGASE_II"/>
    <property type="match status" value="1"/>
</dbReference>
<dbReference type="GO" id="GO:0005737">
    <property type="term" value="C:cytoplasm"/>
    <property type="evidence" value="ECO:0007669"/>
    <property type="project" value="InterPro"/>
</dbReference>
<comment type="caution">
    <text evidence="3">The sequence shown here is derived from an EMBL/GenBank/DDBJ whole genome shotgun (WGS) entry which is preliminary data.</text>
</comment>
<dbReference type="Proteomes" id="UP000186601">
    <property type="component" value="Unassembled WGS sequence"/>
</dbReference>
<dbReference type="OrthoDB" id="1350766at2759"/>
<proteinExistence type="predicted"/>
<keyword evidence="4" id="KW-1185">Reference proteome</keyword>
<dbReference type="SUPFAM" id="SSF55681">
    <property type="entry name" value="Class II aaRS and biotin synthetases"/>
    <property type="match status" value="1"/>
</dbReference>
<dbReference type="GO" id="GO:0004827">
    <property type="term" value="F:proline-tRNA ligase activity"/>
    <property type="evidence" value="ECO:0007669"/>
    <property type="project" value="InterPro"/>
</dbReference>
<dbReference type="GO" id="GO:0005524">
    <property type="term" value="F:ATP binding"/>
    <property type="evidence" value="ECO:0007669"/>
    <property type="project" value="InterPro"/>
</dbReference>
<protein>
    <recommendedName>
        <fullName evidence="2">Aminoacyl-transfer RNA synthetases class-II family profile domain-containing protein</fullName>
    </recommendedName>
</protein>
<dbReference type="GO" id="GO:0017101">
    <property type="term" value="C:aminoacyl-tRNA synthetase multienzyme complex"/>
    <property type="evidence" value="ECO:0007669"/>
    <property type="project" value="TreeGrafter"/>
</dbReference>
<organism evidence="3 4">
    <name type="scientific">Hermanssonia centrifuga</name>
    <dbReference type="NCBI Taxonomy" id="98765"/>
    <lineage>
        <taxon>Eukaryota</taxon>
        <taxon>Fungi</taxon>
        <taxon>Dikarya</taxon>
        <taxon>Basidiomycota</taxon>
        <taxon>Agaricomycotina</taxon>
        <taxon>Agaricomycetes</taxon>
        <taxon>Polyporales</taxon>
        <taxon>Meruliaceae</taxon>
        <taxon>Hermanssonia</taxon>
    </lineage>
</organism>
<gene>
    <name evidence="3" type="ORF">PHLCEN_2v2634</name>
</gene>
<evidence type="ECO:0000259" key="2">
    <source>
        <dbReference type="PROSITE" id="PS50862"/>
    </source>
</evidence>
<evidence type="ECO:0000256" key="1">
    <source>
        <dbReference type="SAM" id="SignalP"/>
    </source>
</evidence>
<dbReference type="EMBL" id="MLYV02000248">
    <property type="protein sequence ID" value="PSS29867.1"/>
    <property type="molecule type" value="Genomic_DNA"/>
</dbReference>
<dbReference type="Gene3D" id="3.30.930.10">
    <property type="entry name" value="Bira Bifunctional Protein, Domain 2"/>
    <property type="match status" value="1"/>
</dbReference>
<sequence>MATGGVLSWLMLPLVLNAETFFKVITAVNSTIEESTSLFAVRAHATDATLFLSGRDLFAYLKRLETKDTILKTIDFEALKTEAPALAAATPAKKEKEDAKIEGSVQIAVGVKKEVDFATWYTSVSMRRTLVFCRTNFYLQVLTKADVIDYYSVSGCYILKPWSYSIWEIIQDWFNSKIKEMGVQNAYSPYYARWIHSHRDLPLKLNQWNSVVRWEFKNPQPFLRTREFLRQEGHAAHLTKPEADAGVLEILDLYRRNYEGLLAVPVTP</sequence>
<dbReference type="PANTHER" id="PTHR43382">
    <property type="entry name" value="PROLYL-TRNA SYNTHETASE"/>
    <property type="match status" value="1"/>
</dbReference>
<dbReference type="GO" id="GO:0006433">
    <property type="term" value="P:prolyl-tRNA aminoacylation"/>
    <property type="evidence" value="ECO:0007669"/>
    <property type="project" value="InterPro"/>
</dbReference>
<dbReference type="PANTHER" id="PTHR43382:SF2">
    <property type="entry name" value="BIFUNCTIONAL GLUTAMATE_PROLINE--TRNA LIGASE"/>
    <property type="match status" value="1"/>
</dbReference>
<feature type="chain" id="PRO_5015347550" description="Aminoacyl-transfer RNA synthetases class-II family profile domain-containing protein" evidence="1">
    <location>
        <begin position="19"/>
        <end position="268"/>
    </location>
</feature>
<dbReference type="STRING" id="98765.A0A2R6RIL2"/>
<accession>A0A2R6RIL2</accession>
<dbReference type="AlphaFoldDB" id="A0A2R6RIL2"/>
<dbReference type="InterPro" id="IPR004499">
    <property type="entry name" value="Pro-tRNA-ligase_IIa_arc-type"/>
</dbReference>
<name>A0A2R6RIL2_9APHY</name>
<feature type="signal peptide" evidence="1">
    <location>
        <begin position="1"/>
        <end position="18"/>
    </location>
</feature>
<keyword evidence="1" id="KW-0732">Signal</keyword>